<dbReference type="FunFam" id="3.30.160.60:FF:000322">
    <property type="entry name" value="GDNF-inducible zinc finger protein 1"/>
    <property type="match status" value="1"/>
</dbReference>
<dbReference type="SUPFAM" id="SSF57667">
    <property type="entry name" value="beta-beta-alpha zinc fingers"/>
    <property type="match status" value="9"/>
</dbReference>
<evidence type="ECO:0000256" key="2">
    <source>
        <dbReference type="ARBA" id="ARBA00022723"/>
    </source>
</evidence>
<proteinExistence type="predicted"/>
<feature type="domain" description="C2H2-type" evidence="12">
    <location>
        <begin position="116"/>
        <end position="143"/>
    </location>
</feature>
<feature type="domain" description="C2H2-type" evidence="12">
    <location>
        <begin position="321"/>
        <end position="348"/>
    </location>
</feature>
<dbReference type="FunFam" id="3.30.160.60:FF:000202">
    <property type="entry name" value="Zinc finger protein 574"/>
    <property type="match status" value="1"/>
</dbReference>
<feature type="domain" description="C2H2-type" evidence="12">
    <location>
        <begin position="539"/>
        <end position="562"/>
    </location>
</feature>
<gene>
    <name evidence="13" type="ORF">MEDL_33678</name>
</gene>
<evidence type="ECO:0000256" key="11">
    <source>
        <dbReference type="SAM" id="MobiDB-lite"/>
    </source>
</evidence>
<evidence type="ECO:0000256" key="3">
    <source>
        <dbReference type="ARBA" id="ARBA00022737"/>
    </source>
</evidence>
<protein>
    <submittedName>
        <fullName evidence="13">KRAB</fullName>
    </submittedName>
</protein>
<dbReference type="InterPro" id="IPR050752">
    <property type="entry name" value="C2H2-ZF_domain"/>
</dbReference>
<evidence type="ECO:0000256" key="9">
    <source>
        <dbReference type="ARBA" id="ARBA00023242"/>
    </source>
</evidence>
<keyword evidence="4 10" id="KW-0863">Zinc-finger</keyword>
<feature type="domain" description="C2H2-type" evidence="12">
    <location>
        <begin position="83"/>
        <end position="110"/>
    </location>
</feature>
<feature type="region of interest" description="Disordered" evidence="11">
    <location>
        <begin position="1324"/>
        <end position="1348"/>
    </location>
</feature>
<reference evidence="13" key="1">
    <citation type="submission" date="2021-03" db="EMBL/GenBank/DDBJ databases">
        <authorList>
            <person name="Bekaert M."/>
        </authorList>
    </citation>
    <scope>NUCLEOTIDE SEQUENCE</scope>
</reference>
<keyword evidence="6" id="KW-0805">Transcription regulation</keyword>
<accession>A0A8S3SU69</accession>
<keyword evidence="5" id="KW-0862">Zinc</keyword>
<keyword evidence="8" id="KW-0804">Transcription</keyword>
<feature type="domain" description="C2H2-type" evidence="12">
    <location>
        <begin position="237"/>
        <end position="264"/>
    </location>
</feature>
<feature type="domain" description="C2H2-type" evidence="12">
    <location>
        <begin position="1539"/>
        <end position="1561"/>
    </location>
</feature>
<dbReference type="PROSITE" id="PS50157">
    <property type="entry name" value="ZINC_FINGER_C2H2_2"/>
    <property type="match status" value="17"/>
</dbReference>
<keyword evidence="14" id="KW-1185">Reference proteome</keyword>
<dbReference type="GO" id="GO:0032502">
    <property type="term" value="P:developmental process"/>
    <property type="evidence" value="ECO:0007669"/>
    <property type="project" value="UniProtKB-ARBA"/>
</dbReference>
<sequence>MAGSSRKRSDGTLGYTVTEEDGVKYKIHCSICGRGFMGNAGLTAHMKSHIKATVKTCLDSKPVETVEPEIVKSNIIEECLSNYQCKTCGKGFDKLCGLLSHERGHQKKIDNVGKKFECKVCKQEFKCLQYLTSHMRTHNNNYRNREKRFSCEDCGARFHGNSQLIVHKRTHNGSRPFSCNYCDKKFLNSGNCSAHVNKVHFGKAKESRYYCDVCNKGFHYKSVLKKHMMIHTDEKIYKCEYCSKTFSWKLCYDLHLKLHSGEAMHECSICQKTYPTNHILEKHMNTHTKEKEYECDICNKVFYKKGNMSKHRMIHFDKKPYKCSTCGKGFKQNSTMRTHEDIHNPEHLRKRKSRKGSGALKKHMRTHTGELPWACTFCERRFACNDSLLQHEKQHKGIVEKFFHCSLCPKTFTRASGKLIHMKTVHERLRPFKCDICTKTFSNRSNLQKHLMVHNNERPHKCQQCKKAFRTRSNLKYHMDVVHVNKKTLKCLICQRVFRSQGNLTIHNRMKHKVESENQNLTVSDENMNSLNTINKKTLKCYKCKKMFKTKFSYNRHMKISHGLSLAPTLCLQKLDGKIKSIMQTSEGHVLKDSGILEKLKCSFSVGKNLPIKDKDSNVDAKQNCHENIFDSFLNNKKTLELPKVEICSEVGIIGIVEDGQSKREGNIFAKISHRKETMVEVMDIGEKESKPLSTDLHTNIFEKIMMKPNSNNSSAKETLSCLPEKNPNEAKVCSSQSKINNQSKFGNQLKKMNFGSLMMKKKDVGNIFSNLNGIKLVGNDFKCIPKINSDPNLPRNKTLDIESLDQANVCRNLFDDLLNDKRKSDDLAIFQNTTDDLVSNQMEHEIISIVDDAVVQDVTMLPNFNGNVNATLNMAENIEGYDNNEIDYMKKGGRNLFDELISNCNKGNKITKKKNELSGFANNGQNGSLIALHHSSENLEMQNQGHVIIVNSNNQQIILHKDELENVMNKTDIRIGSELGHNDQSTEVESNSGKTATFMTLDNCDHIDVSSLDNVNENDREISQILTVVEINEQNKIRELEDNSMHEQITEQETSKEIHMDSLQDDEQCKNTDTNNLKNLHGLGESSRFGQGENLKSDDLTIFEKMEQMIKSNELCHVTEKTTEDDNALGKKEVYECSEKSKISVDRNMSSSCSSGHDERIENNSLQNLEVEENSCIENIDCNVQNCDKEEEINNKNAVKNYQKVKIHEEQGNPIDHCKESENIDVEQDIPIDSGDNENTGVEHVEQDNPEDSYDSGDNENIVEEHVDQDIPIDFGDNEHFNFEETEVRNHVKEKDNFQEECDLQVLGNVDTEIISTNEDRVVHSNVDDSRSEKTMGQKSEKTKGKKLDKINGQEIEKIDSQEIEKTNDLESENLKGDQSIEHGDCKDEQNKETFSFRKDPVVRKRKYKGVKVIKQAPTIEDQSSVRKGNIKIIGKKLYLIGRKRTISASGESENKSTIRQDNSGKDHNKEGPITNKTEFTAYKSENIEKDIICGSEKEAQHLKSLTICEENNYTDTSAEYLIEQCAKTKLVFKDGVYWCDLCDKTFKTKSSLRTHKFSHMKYNFTCQACGMGF</sequence>
<feature type="domain" description="C2H2-type" evidence="12">
    <location>
        <begin position="460"/>
        <end position="488"/>
    </location>
</feature>
<feature type="domain" description="C2H2-type" evidence="12">
    <location>
        <begin position="293"/>
        <end position="320"/>
    </location>
</feature>
<feature type="domain" description="C2H2-type" evidence="12">
    <location>
        <begin position="27"/>
        <end position="49"/>
    </location>
</feature>
<dbReference type="PANTHER" id="PTHR24384:SF189">
    <property type="entry name" value="C2H2-TYPE DOMAIN-CONTAINING PROTEIN-RELATED"/>
    <property type="match status" value="1"/>
</dbReference>
<evidence type="ECO:0000256" key="1">
    <source>
        <dbReference type="ARBA" id="ARBA00004123"/>
    </source>
</evidence>
<dbReference type="GO" id="GO:0005634">
    <property type="term" value="C:nucleus"/>
    <property type="evidence" value="ECO:0007669"/>
    <property type="project" value="UniProtKB-SubCell"/>
</dbReference>
<feature type="domain" description="C2H2-type" evidence="12">
    <location>
        <begin position="209"/>
        <end position="236"/>
    </location>
</feature>
<feature type="domain" description="C2H2-type" evidence="12">
    <location>
        <begin position="265"/>
        <end position="292"/>
    </location>
</feature>
<dbReference type="EMBL" id="CAJPWZ010001651">
    <property type="protein sequence ID" value="CAG2220180.1"/>
    <property type="molecule type" value="Genomic_DNA"/>
</dbReference>
<evidence type="ECO:0000313" key="14">
    <source>
        <dbReference type="Proteomes" id="UP000683360"/>
    </source>
</evidence>
<evidence type="ECO:0000256" key="10">
    <source>
        <dbReference type="PROSITE-ProRule" id="PRU00042"/>
    </source>
</evidence>
<feature type="compositionally biased region" description="Basic and acidic residues" evidence="11">
    <location>
        <begin position="1454"/>
        <end position="1472"/>
    </location>
</feature>
<dbReference type="GO" id="GO:0000978">
    <property type="term" value="F:RNA polymerase II cis-regulatory region sequence-specific DNA binding"/>
    <property type="evidence" value="ECO:0007669"/>
    <property type="project" value="TreeGrafter"/>
</dbReference>
<keyword evidence="2" id="KW-0479">Metal-binding</keyword>
<feature type="domain" description="C2H2-type" evidence="12">
    <location>
        <begin position="177"/>
        <end position="205"/>
    </location>
</feature>
<keyword evidence="7" id="KW-0238">DNA-binding</keyword>
<feature type="domain" description="C2H2-type" evidence="12">
    <location>
        <begin position="403"/>
        <end position="431"/>
    </location>
</feature>
<dbReference type="OrthoDB" id="6103290at2759"/>
<dbReference type="Pfam" id="PF13912">
    <property type="entry name" value="zf-C2H2_6"/>
    <property type="match status" value="3"/>
</dbReference>
<dbReference type="Proteomes" id="UP000683360">
    <property type="component" value="Unassembled WGS sequence"/>
</dbReference>
<evidence type="ECO:0000256" key="5">
    <source>
        <dbReference type="ARBA" id="ARBA00022833"/>
    </source>
</evidence>
<feature type="region of interest" description="Disordered" evidence="11">
    <location>
        <begin position="1229"/>
        <end position="1257"/>
    </location>
</feature>
<dbReference type="Gene3D" id="3.30.160.60">
    <property type="entry name" value="Classic Zinc Finger"/>
    <property type="match status" value="13"/>
</dbReference>
<dbReference type="FunFam" id="3.30.160.60:FF:001465">
    <property type="entry name" value="Zinc finger protein 560"/>
    <property type="match status" value="1"/>
</dbReference>
<feature type="domain" description="C2H2-type" evidence="12">
    <location>
        <begin position="432"/>
        <end position="459"/>
    </location>
</feature>
<dbReference type="PROSITE" id="PS00028">
    <property type="entry name" value="ZINC_FINGER_C2H2_1"/>
    <property type="match status" value="17"/>
</dbReference>
<comment type="subcellular location">
    <subcellularLocation>
        <location evidence="1">Nucleus</location>
    </subcellularLocation>
</comment>
<organism evidence="13 14">
    <name type="scientific">Mytilus edulis</name>
    <name type="common">Blue mussel</name>
    <dbReference type="NCBI Taxonomy" id="6550"/>
    <lineage>
        <taxon>Eukaryota</taxon>
        <taxon>Metazoa</taxon>
        <taxon>Spiralia</taxon>
        <taxon>Lophotrochozoa</taxon>
        <taxon>Mollusca</taxon>
        <taxon>Bivalvia</taxon>
        <taxon>Autobranchia</taxon>
        <taxon>Pteriomorphia</taxon>
        <taxon>Mytilida</taxon>
        <taxon>Mytiloidea</taxon>
        <taxon>Mytilidae</taxon>
        <taxon>Mytilinae</taxon>
        <taxon>Mytilus</taxon>
    </lineage>
</organism>
<dbReference type="GO" id="GO:0008270">
    <property type="term" value="F:zinc ion binding"/>
    <property type="evidence" value="ECO:0007669"/>
    <property type="project" value="UniProtKB-KW"/>
</dbReference>
<evidence type="ECO:0000256" key="6">
    <source>
        <dbReference type="ARBA" id="ARBA00023015"/>
    </source>
</evidence>
<name>A0A8S3SU69_MYTED</name>
<feature type="domain" description="C2H2-type" evidence="12">
    <location>
        <begin position="373"/>
        <end position="400"/>
    </location>
</feature>
<keyword evidence="3" id="KW-0677">Repeat</keyword>
<dbReference type="PANTHER" id="PTHR24384">
    <property type="entry name" value="FINGER PUTATIVE TRANSCRIPTION FACTOR FAMILY-RELATED"/>
    <property type="match status" value="1"/>
</dbReference>
<evidence type="ECO:0000313" key="13">
    <source>
        <dbReference type="EMBL" id="CAG2220180.1"/>
    </source>
</evidence>
<dbReference type="GO" id="GO:0000122">
    <property type="term" value="P:negative regulation of transcription by RNA polymerase II"/>
    <property type="evidence" value="ECO:0007669"/>
    <property type="project" value="UniProtKB-ARBA"/>
</dbReference>
<evidence type="ECO:0000259" key="12">
    <source>
        <dbReference type="PROSITE" id="PS50157"/>
    </source>
</evidence>
<feature type="region of interest" description="Disordered" evidence="11">
    <location>
        <begin position="1451"/>
        <end position="1479"/>
    </location>
</feature>
<feature type="domain" description="C2H2-type" evidence="12">
    <location>
        <begin position="149"/>
        <end position="176"/>
    </location>
</feature>
<evidence type="ECO:0000256" key="4">
    <source>
        <dbReference type="ARBA" id="ARBA00022771"/>
    </source>
</evidence>
<comment type="caution">
    <text evidence="13">The sequence shown here is derived from an EMBL/GenBank/DDBJ whole genome shotgun (WGS) entry which is preliminary data.</text>
</comment>
<dbReference type="InterPro" id="IPR036236">
    <property type="entry name" value="Znf_C2H2_sf"/>
</dbReference>
<evidence type="ECO:0000256" key="8">
    <source>
        <dbReference type="ARBA" id="ARBA00023163"/>
    </source>
</evidence>
<dbReference type="GO" id="GO:0000981">
    <property type="term" value="F:DNA-binding transcription factor activity, RNA polymerase II-specific"/>
    <property type="evidence" value="ECO:0007669"/>
    <property type="project" value="TreeGrafter"/>
</dbReference>
<feature type="domain" description="C2H2-type" evidence="12">
    <location>
        <begin position="489"/>
        <end position="517"/>
    </location>
</feature>
<keyword evidence="9" id="KW-0539">Nucleus</keyword>
<dbReference type="Pfam" id="PF00096">
    <property type="entry name" value="zf-C2H2"/>
    <property type="match status" value="9"/>
</dbReference>
<dbReference type="SMART" id="SM00355">
    <property type="entry name" value="ZnF_C2H2"/>
    <property type="match status" value="17"/>
</dbReference>
<evidence type="ECO:0000256" key="7">
    <source>
        <dbReference type="ARBA" id="ARBA00023125"/>
    </source>
</evidence>
<dbReference type="InterPro" id="IPR013087">
    <property type="entry name" value="Znf_C2H2_type"/>
</dbReference>
<dbReference type="FunFam" id="3.30.160.60:FF:000005">
    <property type="entry name" value="Zinc finger protein 14 homolog"/>
    <property type="match status" value="1"/>
</dbReference>
<dbReference type="FunFam" id="3.30.160.60:FF:000065">
    <property type="entry name" value="B-cell CLL/lymphoma 6, member B"/>
    <property type="match status" value="1"/>
</dbReference>